<feature type="domain" description="C2H2-type" evidence="12">
    <location>
        <begin position="582"/>
        <end position="609"/>
    </location>
</feature>
<proteinExistence type="inferred from homology"/>
<dbReference type="Pfam" id="PF00096">
    <property type="entry name" value="zf-C2H2"/>
    <property type="match status" value="11"/>
</dbReference>
<dbReference type="PROSITE" id="PS50157">
    <property type="entry name" value="ZINC_FINGER_C2H2_2"/>
    <property type="match status" value="11"/>
</dbReference>
<evidence type="ECO:0000256" key="11">
    <source>
        <dbReference type="SAM" id="MobiDB-lite"/>
    </source>
</evidence>
<feature type="domain" description="C2H2-type" evidence="12">
    <location>
        <begin position="610"/>
        <end position="637"/>
    </location>
</feature>
<evidence type="ECO:0000256" key="8">
    <source>
        <dbReference type="ARBA" id="ARBA00023163"/>
    </source>
</evidence>
<dbReference type="PROSITE" id="PS50805">
    <property type="entry name" value="KRAB"/>
    <property type="match status" value="1"/>
</dbReference>
<keyword evidence="9" id="KW-0539">Nucleus</keyword>
<keyword evidence="8" id="KW-0804">Transcription</keyword>
<feature type="region of interest" description="Disordered" evidence="11">
    <location>
        <begin position="97"/>
        <end position="116"/>
    </location>
</feature>
<dbReference type="SUPFAM" id="SSF109640">
    <property type="entry name" value="KRAB domain (Kruppel-associated box)"/>
    <property type="match status" value="1"/>
</dbReference>
<feature type="compositionally biased region" description="Polar residues" evidence="11">
    <location>
        <begin position="7"/>
        <end position="19"/>
    </location>
</feature>
<feature type="domain" description="C2H2-type" evidence="12">
    <location>
        <begin position="554"/>
        <end position="581"/>
    </location>
</feature>
<dbReference type="InterPro" id="IPR036051">
    <property type="entry name" value="KRAB_dom_sf"/>
</dbReference>
<feature type="domain" description="C2H2-type" evidence="12">
    <location>
        <begin position="442"/>
        <end position="469"/>
    </location>
</feature>
<evidence type="ECO:0000256" key="9">
    <source>
        <dbReference type="ARBA" id="ARBA00023242"/>
    </source>
</evidence>
<evidence type="ECO:0000313" key="15">
    <source>
        <dbReference type="Proteomes" id="UP000823872"/>
    </source>
</evidence>
<evidence type="ECO:0000256" key="10">
    <source>
        <dbReference type="PROSITE-ProRule" id="PRU00042"/>
    </source>
</evidence>
<dbReference type="SMART" id="SM00355">
    <property type="entry name" value="ZnF_C2H2"/>
    <property type="match status" value="11"/>
</dbReference>
<feature type="domain" description="C2H2-type" evidence="12">
    <location>
        <begin position="358"/>
        <end position="385"/>
    </location>
</feature>
<keyword evidence="4" id="KW-0677">Repeat</keyword>
<evidence type="ECO:0000256" key="6">
    <source>
        <dbReference type="ARBA" id="ARBA00022833"/>
    </source>
</evidence>
<dbReference type="Gene3D" id="3.30.160.60">
    <property type="entry name" value="Classic Zinc Finger"/>
    <property type="match status" value="11"/>
</dbReference>
<reference evidence="14" key="2">
    <citation type="submission" date="2025-08" db="UniProtKB">
        <authorList>
            <consortium name="Ensembl"/>
        </authorList>
    </citation>
    <scope>IDENTIFICATION</scope>
    <source>
        <strain evidence="14">breed Abyssinian</strain>
    </source>
</reference>
<evidence type="ECO:0000256" key="5">
    <source>
        <dbReference type="ARBA" id="ARBA00022771"/>
    </source>
</evidence>
<feature type="domain" description="C2H2-type" evidence="12">
    <location>
        <begin position="470"/>
        <end position="497"/>
    </location>
</feature>
<evidence type="ECO:0000259" key="12">
    <source>
        <dbReference type="PROSITE" id="PS50157"/>
    </source>
</evidence>
<dbReference type="PANTHER" id="PTHR47772:SF15">
    <property type="entry name" value="REDUCED EXPRESSION 2-RELATED"/>
    <property type="match status" value="1"/>
</dbReference>
<comment type="subcellular location">
    <subcellularLocation>
        <location evidence="1">Nucleus</location>
    </subcellularLocation>
</comment>
<keyword evidence="3" id="KW-0479">Metal-binding</keyword>
<dbReference type="Gene3D" id="6.10.140.140">
    <property type="match status" value="1"/>
</dbReference>
<evidence type="ECO:0000256" key="7">
    <source>
        <dbReference type="ARBA" id="ARBA00023015"/>
    </source>
</evidence>
<evidence type="ECO:0000256" key="4">
    <source>
        <dbReference type="ARBA" id="ARBA00022737"/>
    </source>
</evidence>
<accession>A0ABI8AH43</accession>
<reference evidence="14 15" key="1">
    <citation type="submission" date="2021-02" db="EMBL/GenBank/DDBJ databases">
        <title>Safari Cat Assemblies.</title>
        <authorList>
            <person name="Bredemeyer K.R."/>
            <person name="Murphy W.J."/>
        </authorList>
    </citation>
    <scope>NUCLEOTIDE SEQUENCE [LARGE SCALE GENOMIC DNA]</scope>
</reference>
<keyword evidence="5 10" id="KW-0863">Zinc-finger</keyword>
<feature type="domain" description="C2H2-type" evidence="12">
    <location>
        <begin position="386"/>
        <end position="413"/>
    </location>
</feature>
<feature type="domain" description="C2H2-type" evidence="12">
    <location>
        <begin position="330"/>
        <end position="357"/>
    </location>
</feature>
<dbReference type="InterPro" id="IPR001909">
    <property type="entry name" value="KRAB"/>
</dbReference>
<dbReference type="Proteomes" id="UP000823872">
    <property type="component" value="Chromosome E2"/>
</dbReference>
<dbReference type="SUPFAM" id="SSF57667">
    <property type="entry name" value="beta-beta-alpha zinc fingers"/>
    <property type="match status" value="6"/>
</dbReference>
<organism evidence="14 15">
    <name type="scientific">Felis catus</name>
    <name type="common">Cat</name>
    <name type="synonym">Felis silvestris catus</name>
    <dbReference type="NCBI Taxonomy" id="9685"/>
    <lineage>
        <taxon>Eukaryota</taxon>
        <taxon>Metazoa</taxon>
        <taxon>Chordata</taxon>
        <taxon>Craniata</taxon>
        <taxon>Vertebrata</taxon>
        <taxon>Euteleostomi</taxon>
        <taxon>Mammalia</taxon>
        <taxon>Eutheria</taxon>
        <taxon>Laurasiatheria</taxon>
        <taxon>Carnivora</taxon>
        <taxon>Feliformia</taxon>
        <taxon>Felidae</taxon>
        <taxon>Felinae</taxon>
        <taxon>Felis</taxon>
    </lineage>
</organism>
<feature type="domain" description="KRAB" evidence="13">
    <location>
        <begin position="135"/>
        <end position="206"/>
    </location>
</feature>
<dbReference type="Pfam" id="PF01352">
    <property type="entry name" value="KRAB"/>
    <property type="match status" value="1"/>
</dbReference>
<dbReference type="InterPro" id="IPR013087">
    <property type="entry name" value="Znf_C2H2_type"/>
</dbReference>
<comment type="similarity">
    <text evidence="2">Belongs to the krueppel C2H2-type zinc-finger protein family.</text>
</comment>
<evidence type="ECO:0000313" key="14">
    <source>
        <dbReference type="Ensembl" id="ENSFCTP00005058472.1"/>
    </source>
</evidence>
<keyword evidence="15" id="KW-1185">Reference proteome</keyword>
<feature type="region of interest" description="Disordered" evidence="11">
    <location>
        <begin position="1"/>
        <end position="28"/>
    </location>
</feature>
<evidence type="ECO:0000256" key="3">
    <source>
        <dbReference type="ARBA" id="ARBA00022723"/>
    </source>
</evidence>
<keyword evidence="6" id="KW-0862">Zinc</keyword>
<reference evidence="14" key="3">
    <citation type="submission" date="2025-09" db="UniProtKB">
        <authorList>
            <consortium name="Ensembl"/>
        </authorList>
    </citation>
    <scope>IDENTIFICATION</scope>
    <source>
        <strain evidence="14">breed Abyssinian</strain>
    </source>
</reference>
<keyword evidence="7" id="KW-0805">Transcription regulation</keyword>
<dbReference type="InterPro" id="IPR036236">
    <property type="entry name" value="Znf_C2H2_sf"/>
</dbReference>
<dbReference type="RefSeq" id="XP_044902129.1">
    <property type="nucleotide sequence ID" value="XM_045046194.1"/>
</dbReference>
<feature type="domain" description="C2H2-type" evidence="12">
    <location>
        <begin position="526"/>
        <end position="553"/>
    </location>
</feature>
<gene>
    <name evidence="14" type="primary">LOC123378944</name>
</gene>
<dbReference type="Ensembl" id="ENSFCTT00005086025.1">
    <property type="protein sequence ID" value="ENSFCTP00005058472.1"/>
    <property type="gene ID" value="ENSFCTG00005030901.1"/>
</dbReference>
<evidence type="ECO:0000259" key="13">
    <source>
        <dbReference type="PROSITE" id="PS50805"/>
    </source>
</evidence>
<name>A0ABI8AH43_FELCA</name>
<dbReference type="PANTHER" id="PTHR47772">
    <property type="entry name" value="ZINC FINGER PROTEIN 200"/>
    <property type="match status" value="1"/>
</dbReference>
<evidence type="ECO:0000256" key="2">
    <source>
        <dbReference type="ARBA" id="ARBA00006991"/>
    </source>
</evidence>
<feature type="domain" description="C2H2-type" evidence="12">
    <location>
        <begin position="498"/>
        <end position="525"/>
    </location>
</feature>
<evidence type="ECO:0008006" key="16">
    <source>
        <dbReference type="Google" id="ProtNLM"/>
    </source>
</evidence>
<dbReference type="SMART" id="SM00349">
    <property type="entry name" value="KRAB"/>
    <property type="match status" value="1"/>
</dbReference>
<dbReference type="PROSITE" id="PS00028">
    <property type="entry name" value="ZINC_FINGER_C2H2_1"/>
    <property type="match status" value="10"/>
</dbReference>
<feature type="compositionally biased region" description="Basic and acidic residues" evidence="11">
    <location>
        <begin position="97"/>
        <end position="106"/>
    </location>
</feature>
<feature type="domain" description="C2H2-type" evidence="12">
    <location>
        <begin position="414"/>
        <end position="441"/>
    </location>
</feature>
<dbReference type="CDD" id="cd07765">
    <property type="entry name" value="KRAB_A-box"/>
    <property type="match status" value="1"/>
</dbReference>
<evidence type="ECO:0000256" key="1">
    <source>
        <dbReference type="ARBA" id="ARBA00004123"/>
    </source>
</evidence>
<dbReference type="GeneID" id="123378944"/>
<protein>
    <recommendedName>
        <fullName evidence="16">Zinc finger protein 649</fullName>
    </recommendedName>
</protein>
<dbReference type="GeneTree" id="ENSGT00940000164046"/>
<dbReference type="InterPro" id="IPR050636">
    <property type="entry name" value="C2H2-ZF_domain-containing"/>
</dbReference>
<sequence>MGGTHVGASNLTGTPQVSGGKTAGAKDRLAARVRPGCRRKWGRSRAPAPAAVAGAPRAGCAAGNGRIRRGEAWPPEVAVDSGGTQISVRVSAEELKEGRGSTEVRGSEVAMPLPPGPGDCGGRAYRLCGDREESLTLEDVAVDFTWEEWQLLAPAQKDLYWNVMLENYRNLVSLGYQARQPDSLSELEQEEPPWVFKDEVQSQTHPEIERVDDHLPQHLENLKMPKRMEQCYELNTCGKTVHQSKSHFPFRPNHDRFHLRGKTLKPHLINPSRSCDIKEPAESGGDGRSFLSANHKQTHTEIQFHESRRPTSTKSQFLKHQQIHKIETAHECPECGKAFLKKSRLTEHKRIHTGKKPHGCSVCGRTFSKKFKLTEHQRIHKGEKPYECCECGKAFLRKFQLTEHQKTHTGNKPHGCGICGKAFSRKFKLTEHQRTHTGEKPYGCTECGKAFCRKAELIIHQRNERGERPHQCSECGKGFARKSQLILHQKTHTGEKSYICSECGKGFIQKGNLLIHQRTHTGEKPYGCIECGKAFSQKACLIAHQRFHTGKTPFVCTECGKSCSQKSGLIKHQRIHTGEKPYKCSDCGKAFTTKTMLTVHQRTHTGERPYGCNECGKAFSHMSCLVKHKRIHTREKHVDSVKVEYSSTEGHSLLDTSEFMQGESPVNTVTAQMPSAIPQTSLNISGLLADRNAVLVGQPAARCAPSGNNGEFVQERNLMNAANVVVPSVVNYILFYVTKNT</sequence>